<protein>
    <submittedName>
        <fullName evidence="3">SMP-30/gluconolactonase/LRE family protein</fullName>
    </submittedName>
</protein>
<evidence type="ECO:0000256" key="1">
    <source>
        <dbReference type="ARBA" id="ARBA00008853"/>
    </source>
</evidence>
<proteinExistence type="inferred from homology"/>
<dbReference type="InterPro" id="IPR005511">
    <property type="entry name" value="SMP-30"/>
</dbReference>
<dbReference type="SUPFAM" id="SSF63829">
    <property type="entry name" value="Calcium-dependent phosphotriesterase"/>
    <property type="match status" value="1"/>
</dbReference>
<dbReference type="PRINTS" id="PR01790">
    <property type="entry name" value="SMP30FAMILY"/>
</dbReference>
<dbReference type="InterPro" id="IPR013658">
    <property type="entry name" value="SGL"/>
</dbReference>
<gene>
    <name evidence="3" type="ORF">NQT62_09950</name>
</gene>
<dbReference type="InterPro" id="IPR011042">
    <property type="entry name" value="6-blade_b-propeller_TolB-like"/>
</dbReference>
<evidence type="ECO:0000313" key="4">
    <source>
        <dbReference type="Proteomes" id="UP001204142"/>
    </source>
</evidence>
<dbReference type="Proteomes" id="UP001204142">
    <property type="component" value="Unassembled WGS sequence"/>
</dbReference>
<feature type="domain" description="SMP-30/Gluconolactonase/LRE-like region" evidence="2">
    <location>
        <begin position="13"/>
        <end position="257"/>
    </location>
</feature>
<accession>A0ABT1WIN6</accession>
<dbReference type="Pfam" id="PF08450">
    <property type="entry name" value="SGL"/>
    <property type="match status" value="1"/>
</dbReference>
<name>A0ABT1WIN6_9BURK</name>
<sequence>MEWSPIELGGASLTESPRYAHQQWVWVDIPSKILYRCKTPIHAARHPIEQTVLPDEVACVLPTAQADVWLLMGRHDVYTVDWTSSNATIQAHRMSLPYDPNTHRFNDGQWGPDGAVWISTLVDARQPNTAGLYRIQDQHAELKAADLVVGNGLAFSPDGTQLWLADTRQRCIWRYPFNKATGVLGQRTLVAQYTTANERPDGATIGPDGHYWVAILEGSRLDRYTMDGKPLPAVPVPLKRPTMPCFGGHGLPTLLVTGLAPTGEYPNAQGFEQATLVFAPLPPNLTPA</sequence>
<dbReference type="PANTHER" id="PTHR10907">
    <property type="entry name" value="REGUCALCIN"/>
    <property type="match status" value="1"/>
</dbReference>
<evidence type="ECO:0000313" key="3">
    <source>
        <dbReference type="EMBL" id="MCQ8896753.1"/>
    </source>
</evidence>
<comment type="similarity">
    <text evidence="1">Belongs to the SMP-30/CGR1 family.</text>
</comment>
<dbReference type="PANTHER" id="PTHR10907:SF47">
    <property type="entry name" value="REGUCALCIN"/>
    <property type="match status" value="1"/>
</dbReference>
<keyword evidence="4" id="KW-1185">Reference proteome</keyword>
<comment type="caution">
    <text evidence="3">The sequence shown here is derived from an EMBL/GenBank/DDBJ whole genome shotgun (WGS) entry which is preliminary data.</text>
</comment>
<evidence type="ECO:0000259" key="2">
    <source>
        <dbReference type="Pfam" id="PF08450"/>
    </source>
</evidence>
<dbReference type="EMBL" id="JANIGO010000003">
    <property type="protein sequence ID" value="MCQ8896753.1"/>
    <property type="molecule type" value="Genomic_DNA"/>
</dbReference>
<organism evidence="3 4">
    <name type="scientific">Limnobacter humi</name>
    <dbReference type="NCBI Taxonomy" id="1778671"/>
    <lineage>
        <taxon>Bacteria</taxon>
        <taxon>Pseudomonadati</taxon>
        <taxon>Pseudomonadota</taxon>
        <taxon>Betaproteobacteria</taxon>
        <taxon>Burkholderiales</taxon>
        <taxon>Burkholderiaceae</taxon>
        <taxon>Limnobacter</taxon>
    </lineage>
</organism>
<dbReference type="RefSeq" id="WP_256764547.1">
    <property type="nucleotide sequence ID" value="NZ_JANIGO010000003.1"/>
</dbReference>
<dbReference type="Gene3D" id="2.120.10.30">
    <property type="entry name" value="TolB, C-terminal domain"/>
    <property type="match status" value="1"/>
</dbReference>
<reference evidence="3 4" key="1">
    <citation type="submission" date="2022-07" db="EMBL/GenBank/DDBJ databases">
        <authorList>
            <person name="Xamxidin M."/>
            <person name="Wu M."/>
        </authorList>
    </citation>
    <scope>NUCLEOTIDE SEQUENCE [LARGE SCALE GENOMIC DNA]</scope>
    <source>
        <strain evidence="3 4">NBRC 111650</strain>
    </source>
</reference>